<dbReference type="Proteomes" id="UP000887565">
    <property type="component" value="Unplaced"/>
</dbReference>
<dbReference type="AlphaFoldDB" id="A0A915HKV8"/>
<evidence type="ECO:0000313" key="2">
    <source>
        <dbReference type="WBParaSite" id="nRc.2.0.1.t02603-RA"/>
    </source>
</evidence>
<proteinExistence type="predicted"/>
<accession>A0A915HKV8</accession>
<evidence type="ECO:0000313" key="1">
    <source>
        <dbReference type="Proteomes" id="UP000887565"/>
    </source>
</evidence>
<name>A0A915HKV8_ROMCU</name>
<sequence>MDDLTRQTLAPIAQWLHILTHNLKIQGSKPSTSKDLLKIILIVKAGRSTDFIATYSVLIFWANAKSGNQLTRVPSEPQATSNSRLDSMSTMALEISFIMDSHRGQAFNNYDPMKNDGTRFIAYLNEIYQLILNLSLFKGKVMFASKRQLGQKPNGLTIKPMVVQMTKTGDEREIAEQYLICIIWPVFPTLSLSTTLLEGSLMTK</sequence>
<protein>
    <submittedName>
        <fullName evidence="2">Uncharacterized protein</fullName>
    </submittedName>
</protein>
<keyword evidence="1" id="KW-1185">Reference proteome</keyword>
<reference evidence="2" key="1">
    <citation type="submission" date="2022-11" db="UniProtKB">
        <authorList>
            <consortium name="WormBaseParasite"/>
        </authorList>
    </citation>
    <scope>IDENTIFICATION</scope>
</reference>
<organism evidence="1 2">
    <name type="scientific">Romanomermis culicivorax</name>
    <name type="common">Nematode worm</name>
    <dbReference type="NCBI Taxonomy" id="13658"/>
    <lineage>
        <taxon>Eukaryota</taxon>
        <taxon>Metazoa</taxon>
        <taxon>Ecdysozoa</taxon>
        <taxon>Nematoda</taxon>
        <taxon>Enoplea</taxon>
        <taxon>Dorylaimia</taxon>
        <taxon>Mermithida</taxon>
        <taxon>Mermithoidea</taxon>
        <taxon>Mermithidae</taxon>
        <taxon>Romanomermis</taxon>
    </lineage>
</organism>
<dbReference type="WBParaSite" id="nRc.2.0.1.t02603-RA">
    <property type="protein sequence ID" value="nRc.2.0.1.t02603-RA"/>
    <property type="gene ID" value="nRc.2.0.1.g02603"/>
</dbReference>